<accession>G9YDG0</accession>
<evidence type="ECO:0000256" key="1">
    <source>
        <dbReference type="ARBA" id="ARBA00004365"/>
    </source>
</evidence>
<keyword evidence="5 7" id="KW-0964">Secreted</keyword>
<evidence type="ECO:0000256" key="3">
    <source>
        <dbReference type="ARBA" id="ARBA00009677"/>
    </source>
</evidence>
<evidence type="ECO:0000256" key="4">
    <source>
        <dbReference type="ARBA" id="ARBA00016244"/>
    </source>
</evidence>
<feature type="domain" description="Flagellar hook-associated protein FlgK helical" evidence="8">
    <location>
        <begin position="92"/>
        <end position="320"/>
    </location>
</feature>
<evidence type="ECO:0000313" key="10">
    <source>
        <dbReference type="Proteomes" id="UP000005959"/>
    </source>
</evidence>
<evidence type="ECO:0000256" key="6">
    <source>
        <dbReference type="ARBA" id="ARBA00023143"/>
    </source>
</evidence>
<gene>
    <name evidence="7" type="primary">flgK</name>
    <name evidence="9" type="ORF">HMPREF0454_04663</name>
</gene>
<dbReference type="PATRIC" id="fig|1002364.3.peg.4189"/>
<evidence type="ECO:0000256" key="7">
    <source>
        <dbReference type="RuleBase" id="RU362065"/>
    </source>
</evidence>
<dbReference type="GO" id="GO:0044780">
    <property type="term" value="P:bacterial-type flagellum assembly"/>
    <property type="evidence" value="ECO:0007669"/>
    <property type="project" value="InterPro"/>
</dbReference>
<comment type="similarity">
    <text evidence="3 7">Belongs to the flagella basal body rod proteins family.</text>
</comment>
<dbReference type="Proteomes" id="UP000005959">
    <property type="component" value="Unassembled WGS sequence"/>
</dbReference>
<dbReference type="AlphaFoldDB" id="G9YDG0"/>
<dbReference type="PANTHER" id="PTHR30033:SF1">
    <property type="entry name" value="FLAGELLAR HOOK-ASSOCIATED PROTEIN 1"/>
    <property type="match status" value="1"/>
</dbReference>
<dbReference type="Pfam" id="PF22638">
    <property type="entry name" value="FlgK_D1"/>
    <property type="match status" value="1"/>
</dbReference>
<evidence type="ECO:0000259" key="8">
    <source>
        <dbReference type="Pfam" id="PF22638"/>
    </source>
</evidence>
<dbReference type="RefSeq" id="WP_004096863.1">
    <property type="nucleotide sequence ID" value="NZ_JH417556.1"/>
</dbReference>
<evidence type="ECO:0000256" key="5">
    <source>
        <dbReference type="ARBA" id="ARBA00022525"/>
    </source>
</evidence>
<evidence type="ECO:0000256" key="2">
    <source>
        <dbReference type="ARBA" id="ARBA00004613"/>
    </source>
</evidence>
<organism evidence="9 10">
    <name type="scientific">Hafnia alvei ATCC 51873</name>
    <dbReference type="NCBI Taxonomy" id="1002364"/>
    <lineage>
        <taxon>Bacteria</taxon>
        <taxon>Pseudomonadati</taxon>
        <taxon>Pseudomonadota</taxon>
        <taxon>Gammaproteobacteria</taxon>
        <taxon>Enterobacterales</taxon>
        <taxon>Hafniaceae</taxon>
        <taxon>Hafnia</taxon>
    </lineage>
</organism>
<dbReference type="GO" id="GO:0009424">
    <property type="term" value="C:bacterial-type flagellum hook"/>
    <property type="evidence" value="ECO:0007669"/>
    <property type="project" value="UniProtKB-UniRule"/>
</dbReference>
<dbReference type="InterPro" id="IPR002371">
    <property type="entry name" value="FlgK"/>
</dbReference>
<dbReference type="HOGENOM" id="CLU_012762_2_0_6"/>
<evidence type="ECO:0000313" key="9">
    <source>
        <dbReference type="EMBL" id="EHM37670.1"/>
    </source>
</evidence>
<dbReference type="GO" id="GO:0005576">
    <property type="term" value="C:extracellular region"/>
    <property type="evidence" value="ECO:0007669"/>
    <property type="project" value="UniProtKB-SubCell"/>
</dbReference>
<dbReference type="GO" id="GO:0005198">
    <property type="term" value="F:structural molecule activity"/>
    <property type="evidence" value="ECO:0007669"/>
    <property type="project" value="UniProtKB-UniRule"/>
</dbReference>
<keyword evidence="6 7" id="KW-0975">Bacterial flagellum</keyword>
<keyword evidence="9" id="KW-0966">Cell projection</keyword>
<dbReference type="SUPFAM" id="SSF64518">
    <property type="entry name" value="Phase 1 flagellin"/>
    <property type="match status" value="1"/>
</dbReference>
<sequence length="456" mass="48542">MSLISNAFSGMQAAQAGMNTTGMNINNLLTPGYSRQGIIQSAIGPMGAVGLSAGNGVQVDSIRRISDQYLISQVWSTNSKANYYDAGQKYLGALESVVGTDSTSLGNGIDKFFASLSELTTQPDSPALRQQLINEAQSLSTRFNNVNNFINSQKTSISSQRNSTVESINTLSSNIAGYNQKIAELESTGGNTSVLRDQRDELVKQMSGMVDVKVTEDSKGNYIVALPSGQPLVNGRSSGQLASTTQSDGSQMLTLKYAGSEFTLNSSVGGQLGALNDYEQGSLKEMQESVQGMAEAIATMFNDQLGKGFDLNGQPGKPLFNFDLNNPAGMLTVTDIKPDELALSGKADETGNGDNLNLLIELKNQKVDIGGMGNMSINEGAAAIISTIGIASRENKTEADAAMSVYVEAQNQRDNLSAVNQDEEAMNLQVYMNAYQSNMKVIATGNQIFSDLLNLL</sequence>
<dbReference type="PRINTS" id="PR01005">
    <property type="entry name" value="FLGHOOKAP1"/>
</dbReference>
<keyword evidence="9" id="KW-0282">Flagellum</keyword>
<keyword evidence="9" id="KW-0969">Cilium</keyword>
<comment type="caution">
    <text evidence="9">The sequence shown here is derived from an EMBL/GenBank/DDBJ whole genome shotgun (WGS) entry which is preliminary data.</text>
</comment>
<dbReference type="EMBL" id="AGCI01000113">
    <property type="protein sequence ID" value="EHM37670.1"/>
    <property type="molecule type" value="Genomic_DNA"/>
</dbReference>
<name>G9YDG0_HAFAL</name>
<dbReference type="PANTHER" id="PTHR30033">
    <property type="entry name" value="FLAGELLAR HOOK-ASSOCIATED PROTEIN 1"/>
    <property type="match status" value="1"/>
</dbReference>
<dbReference type="NCBIfam" id="TIGR02492">
    <property type="entry name" value="flgK_ends"/>
    <property type="match status" value="1"/>
</dbReference>
<dbReference type="InterPro" id="IPR053927">
    <property type="entry name" value="FlgK_helical"/>
</dbReference>
<proteinExistence type="inferred from homology"/>
<protein>
    <recommendedName>
        <fullName evidence="4 7">Flagellar hook-associated protein 1</fullName>
        <shortName evidence="7">HAP1</shortName>
    </recommendedName>
</protein>
<reference evidence="9 10" key="1">
    <citation type="submission" date="2011-08" db="EMBL/GenBank/DDBJ databases">
        <authorList>
            <person name="Weinstock G."/>
            <person name="Sodergren E."/>
            <person name="Clifton S."/>
            <person name="Fulton L."/>
            <person name="Fulton B."/>
            <person name="Courtney L."/>
            <person name="Fronick C."/>
            <person name="Harrison M."/>
            <person name="Strong C."/>
            <person name="Farmer C."/>
            <person name="Delahaunty K."/>
            <person name="Markovic C."/>
            <person name="Hall O."/>
            <person name="Minx P."/>
            <person name="Tomlinson C."/>
            <person name="Mitreva M."/>
            <person name="Hou S."/>
            <person name="Chen J."/>
            <person name="Wollam A."/>
            <person name="Pepin K.H."/>
            <person name="Johnson M."/>
            <person name="Bhonagiri V."/>
            <person name="Zhang X."/>
            <person name="Suruliraj S."/>
            <person name="Warren W."/>
            <person name="Chinwalla A."/>
            <person name="Mardis E.R."/>
            <person name="Wilson R.K."/>
        </authorList>
    </citation>
    <scope>NUCLEOTIDE SEQUENCE [LARGE SCALE GENOMIC DNA]</scope>
    <source>
        <strain evidence="9 10">ATCC 51873</strain>
    </source>
</reference>
<comment type="subcellular location">
    <subcellularLocation>
        <location evidence="1 7">Bacterial flagellum</location>
    </subcellularLocation>
    <subcellularLocation>
        <location evidence="2 7">Secreted</location>
    </subcellularLocation>
</comment>